<feature type="region of interest" description="Disordered" evidence="1">
    <location>
        <begin position="1"/>
        <end position="29"/>
    </location>
</feature>
<proteinExistence type="predicted"/>
<feature type="region of interest" description="Disordered" evidence="1">
    <location>
        <begin position="97"/>
        <end position="125"/>
    </location>
</feature>
<reference evidence="2" key="1">
    <citation type="submission" date="2023-07" db="EMBL/GenBank/DDBJ databases">
        <title>draft genome sequence of fig (Ficus carica).</title>
        <authorList>
            <person name="Takahashi T."/>
            <person name="Nishimura K."/>
        </authorList>
    </citation>
    <scope>NUCLEOTIDE SEQUENCE</scope>
</reference>
<accession>A0AA88IZT7</accession>
<keyword evidence="3" id="KW-1185">Reference proteome</keyword>
<evidence type="ECO:0000313" key="2">
    <source>
        <dbReference type="EMBL" id="GMN61413.1"/>
    </source>
</evidence>
<dbReference type="Proteomes" id="UP001187192">
    <property type="component" value="Unassembled WGS sequence"/>
</dbReference>
<evidence type="ECO:0000313" key="3">
    <source>
        <dbReference type="Proteomes" id="UP001187192"/>
    </source>
</evidence>
<name>A0AA88IZT7_FICCA</name>
<comment type="caution">
    <text evidence="2">The sequence shown here is derived from an EMBL/GenBank/DDBJ whole genome shotgun (WGS) entry which is preliminary data.</text>
</comment>
<gene>
    <name evidence="2" type="ORF">TIFTF001_030500</name>
</gene>
<dbReference type="AlphaFoldDB" id="A0AA88IZT7"/>
<dbReference type="EMBL" id="BTGU01000111">
    <property type="protein sequence ID" value="GMN61413.1"/>
    <property type="molecule type" value="Genomic_DNA"/>
</dbReference>
<protein>
    <submittedName>
        <fullName evidence="2">Uncharacterized protein</fullName>
    </submittedName>
</protein>
<sequence>MGSKHGAEPSFRKPSWKHGDSTTVFKDRRGISHPWGSTTTVKRSSWYLPPWGPLPPPLSPSLLALHPLFTLLAPISIKTFPRPLSFLAVVATLSGFSGFAPSTTPSPSPTVCRRRQDPPIPTLND</sequence>
<organism evidence="2 3">
    <name type="scientific">Ficus carica</name>
    <name type="common">Common fig</name>
    <dbReference type="NCBI Taxonomy" id="3494"/>
    <lineage>
        <taxon>Eukaryota</taxon>
        <taxon>Viridiplantae</taxon>
        <taxon>Streptophyta</taxon>
        <taxon>Embryophyta</taxon>
        <taxon>Tracheophyta</taxon>
        <taxon>Spermatophyta</taxon>
        <taxon>Magnoliopsida</taxon>
        <taxon>eudicotyledons</taxon>
        <taxon>Gunneridae</taxon>
        <taxon>Pentapetalae</taxon>
        <taxon>rosids</taxon>
        <taxon>fabids</taxon>
        <taxon>Rosales</taxon>
        <taxon>Moraceae</taxon>
        <taxon>Ficeae</taxon>
        <taxon>Ficus</taxon>
    </lineage>
</organism>
<evidence type="ECO:0000256" key="1">
    <source>
        <dbReference type="SAM" id="MobiDB-lite"/>
    </source>
</evidence>